<gene>
    <name evidence="1" type="ORF">J1M35_07825</name>
</gene>
<dbReference type="RefSeq" id="WP_208010668.1">
    <property type="nucleotide sequence ID" value="NZ_CP071796.1"/>
</dbReference>
<keyword evidence="2" id="KW-1185">Reference proteome</keyword>
<reference evidence="1" key="1">
    <citation type="submission" date="2021-03" db="EMBL/GenBank/DDBJ databases">
        <title>Ottowia sp. 27C isolated from the cloaca of a Giant Asian pond turtle (Heosemys grandis).</title>
        <authorList>
            <person name="Spergser J."/>
            <person name="Busse H.-J."/>
        </authorList>
    </citation>
    <scope>NUCLEOTIDE SEQUENCE</scope>
    <source>
        <strain evidence="1">27C</strain>
    </source>
</reference>
<accession>A0A975CM86</accession>
<organism evidence="1 2">
    <name type="scientific">Ottowia testudinis</name>
    <dbReference type="NCBI Taxonomy" id="2816950"/>
    <lineage>
        <taxon>Bacteria</taxon>
        <taxon>Pseudomonadati</taxon>
        <taxon>Pseudomonadota</taxon>
        <taxon>Betaproteobacteria</taxon>
        <taxon>Burkholderiales</taxon>
        <taxon>Comamonadaceae</taxon>
        <taxon>Ottowia</taxon>
    </lineage>
</organism>
<dbReference type="KEGG" id="otd:J1M35_07825"/>
<proteinExistence type="predicted"/>
<name>A0A975CM86_9BURK</name>
<protein>
    <submittedName>
        <fullName evidence="1">Uncharacterized protein</fullName>
    </submittedName>
</protein>
<evidence type="ECO:0000313" key="2">
    <source>
        <dbReference type="Proteomes" id="UP000663903"/>
    </source>
</evidence>
<dbReference type="Proteomes" id="UP000663903">
    <property type="component" value="Chromosome"/>
</dbReference>
<sequence length="74" mass="7757">MSTLCFSVGRYVVSPLTRRLDDGAYSASVSIRSGRGQASSDRVLRLIGRFTTADSALSHAAAQGRAWVHGACGA</sequence>
<dbReference type="EMBL" id="CP071796">
    <property type="protein sequence ID" value="QTD46769.1"/>
    <property type="molecule type" value="Genomic_DNA"/>
</dbReference>
<dbReference type="AlphaFoldDB" id="A0A975CM86"/>
<evidence type="ECO:0000313" key="1">
    <source>
        <dbReference type="EMBL" id="QTD46769.1"/>
    </source>
</evidence>